<sequence>MLFNHLQEALSNPALVICTPEPPLSSGRFWPAPAGLFFCAPCRQCMSPKSVQRFWDDDMHKDKKLKRAA</sequence>
<accession>A0A2A6M424</accession>
<protein>
    <submittedName>
        <fullName evidence="1">Uncharacterized protein</fullName>
    </submittedName>
</protein>
<evidence type="ECO:0000313" key="2">
    <source>
        <dbReference type="Proteomes" id="UP000220353"/>
    </source>
</evidence>
<evidence type="ECO:0000313" key="1">
    <source>
        <dbReference type="EMBL" id="PDT49317.1"/>
    </source>
</evidence>
<comment type="caution">
    <text evidence="1">The sequence shown here is derived from an EMBL/GenBank/DDBJ whole genome shotgun (WGS) entry which is preliminary data.</text>
</comment>
<organism evidence="1 2">
    <name type="scientific">Rhizobium fredii</name>
    <name type="common">Sinorhizobium fredii</name>
    <dbReference type="NCBI Taxonomy" id="380"/>
    <lineage>
        <taxon>Bacteria</taxon>
        <taxon>Pseudomonadati</taxon>
        <taxon>Pseudomonadota</taxon>
        <taxon>Alphaproteobacteria</taxon>
        <taxon>Hyphomicrobiales</taxon>
        <taxon>Rhizobiaceae</taxon>
        <taxon>Sinorhizobium/Ensifer group</taxon>
        <taxon>Sinorhizobium</taxon>
    </lineage>
</organism>
<dbReference type="EMBL" id="NWTC01000003">
    <property type="protein sequence ID" value="PDT49317.1"/>
    <property type="molecule type" value="Genomic_DNA"/>
</dbReference>
<dbReference type="Proteomes" id="UP000220353">
    <property type="component" value="Unassembled WGS sequence"/>
</dbReference>
<gene>
    <name evidence="1" type="ORF">CO661_05505</name>
</gene>
<proteinExistence type="predicted"/>
<dbReference type="AlphaFoldDB" id="A0A2A6M424"/>
<name>A0A2A6M424_RHIFR</name>
<reference evidence="1 2" key="1">
    <citation type="submission" date="2017-09" db="EMBL/GenBank/DDBJ databases">
        <title>Comparative genomics of rhizobia isolated from Phaseolus vulgaris in China.</title>
        <authorList>
            <person name="Tong W."/>
        </authorList>
    </citation>
    <scope>NUCLEOTIDE SEQUENCE [LARGE SCALE GENOMIC DNA]</scope>
    <source>
        <strain evidence="1 2">PCH1</strain>
    </source>
</reference>